<dbReference type="GeneID" id="54585939"/>
<dbReference type="InterPro" id="IPR032710">
    <property type="entry name" value="NTF2-like_dom_sf"/>
</dbReference>
<protein>
    <recommendedName>
        <fullName evidence="1">SnoaL-like domain-containing protein</fullName>
    </recommendedName>
</protein>
<dbReference type="InterPro" id="IPR037401">
    <property type="entry name" value="SnoaL-like"/>
</dbReference>
<accession>A0A6A6J5D8</accession>
<evidence type="ECO:0000313" key="3">
    <source>
        <dbReference type="Proteomes" id="UP000800094"/>
    </source>
</evidence>
<dbReference type="AlphaFoldDB" id="A0A6A6J5D8"/>
<evidence type="ECO:0000259" key="1">
    <source>
        <dbReference type="Pfam" id="PF12680"/>
    </source>
</evidence>
<keyword evidence="3" id="KW-1185">Reference proteome</keyword>
<proteinExistence type="predicted"/>
<dbReference type="Pfam" id="PF12680">
    <property type="entry name" value="SnoaL_2"/>
    <property type="match status" value="1"/>
</dbReference>
<dbReference type="EMBL" id="ML987189">
    <property type="protein sequence ID" value="KAF2257442.1"/>
    <property type="molecule type" value="Genomic_DNA"/>
</dbReference>
<dbReference type="Gene3D" id="3.10.450.50">
    <property type="match status" value="1"/>
</dbReference>
<dbReference type="RefSeq" id="XP_033692446.1">
    <property type="nucleotide sequence ID" value="XM_033832609.1"/>
</dbReference>
<dbReference type="OrthoDB" id="3763031at2759"/>
<sequence length="147" mass="16795">MATQQTSLNKFLWERQARLTPLFEKGDVDAILHFYHADLEFSDYAWHATNLNLSGFEKFLRSTYDTSSSLKMETHGVHGTKAFSVWEWTLRVVAGEDDPIRGLVKGKEIVLRGCSLHHWRLREGGDEDALADWRIVREADYACGGGH</sequence>
<dbReference type="SUPFAM" id="SSF54427">
    <property type="entry name" value="NTF2-like"/>
    <property type="match status" value="1"/>
</dbReference>
<feature type="domain" description="SnoaL-like" evidence="1">
    <location>
        <begin position="22"/>
        <end position="120"/>
    </location>
</feature>
<dbReference type="Proteomes" id="UP000800094">
    <property type="component" value="Unassembled WGS sequence"/>
</dbReference>
<evidence type="ECO:0000313" key="2">
    <source>
        <dbReference type="EMBL" id="KAF2257442.1"/>
    </source>
</evidence>
<organism evidence="2 3">
    <name type="scientific">Trematosphaeria pertusa</name>
    <dbReference type="NCBI Taxonomy" id="390896"/>
    <lineage>
        <taxon>Eukaryota</taxon>
        <taxon>Fungi</taxon>
        <taxon>Dikarya</taxon>
        <taxon>Ascomycota</taxon>
        <taxon>Pezizomycotina</taxon>
        <taxon>Dothideomycetes</taxon>
        <taxon>Pleosporomycetidae</taxon>
        <taxon>Pleosporales</taxon>
        <taxon>Massarineae</taxon>
        <taxon>Trematosphaeriaceae</taxon>
        <taxon>Trematosphaeria</taxon>
    </lineage>
</organism>
<name>A0A6A6J5D8_9PLEO</name>
<gene>
    <name evidence="2" type="ORF">BU26DRAFT_558826</name>
</gene>
<reference evidence="2" key="1">
    <citation type="journal article" date="2020" name="Stud. Mycol.">
        <title>101 Dothideomycetes genomes: a test case for predicting lifestyles and emergence of pathogens.</title>
        <authorList>
            <person name="Haridas S."/>
            <person name="Albert R."/>
            <person name="Binder M."/>
            <person name="Bloem J."/>
            <person name="Labutti K."/>
            <person name="Salamov A."/>
            <person name="Andreopoulos B."/>
            <person name="Baker S."/>
            <person name="Barry K."/>
            <person name="Bills G."/>
            <person name="Bluhm B."/>
            <person name="Cannon C."/>
            <person name="Castanera R."/>
            <person name="Culley D."/>
            <person name="Daum C."/>
            <person name="Ezra D."/>
            <person name="Gonzalez J."/>
            <person name="Henrissat B."/>
            <person name="Kuo A."/>
            <person name="Liang C."/>
            <person name="Lipzen A."/>
            <person name="Lutzoni F."/>
            <person name="Magnuson J."/>
            <person name="Mondo S."/>
            <person name="Nolan M."/>
            <person name="Ohm R."/>
            <person name="Pangilinan J."/>
            <person name="Park H.-J."/>
            <person name="Ramirez L."/>
            <person name="Alfaro M."/>
            <person name="Sun H."/>
            <person name="Tritt A."/>
            <person name="Yoshinaga Y."/>
            <person name="Zwiers L.-H."/>
            <person name="Turgeon B."/>
            <person name="Goodwin S."/>
            <person name="Spatafora J."/>
            <person name="Crous P."/>
            <person name="Grigoriev I."/>
        </authorList>
    </citation>
    <scope>NUCLEOTIDE SEQUENCE</scope>
    <source>
        <strain evidence="2">CBS 122368</strain>
    </source>
</reference>